<gene>
    <name evidence="3" type="ORF">VE25_21210</name>
</gene>
<dbReference type="PANTHER" id="PTHR34477">
    <property type="entry name" value="UPF0213 PROTEIN YHBQ"/>
    <property type="match status" value="1"/>
</dbReference>
<organism evidence="3 4">
    <name type="scientific">Devosia geojensis</name>
    <dbReference type="NCBI Taxonomy" id="443610"/>
    <lineage>
        <taxon>Bacteria</taxon>
        <taxon>Pseudomonadati</taxon>
        <taxon>Pseudomonadota</taxon>
        <taxon>Alphaproteobacteria</taxon>
        <taxon>Hyphomicrobiales</taxon>
        <taxon>Devosiaceae</taxon>
        <taxon>Devosia</taxon>
    </lineage>
</organism>
<accession>A0A0F5FDH0</accession>
<evidence type="ECO:0000256" key="1">
    <source>
        <dbReference type="ARBA" id="ARBA00007435"/>
    </source>
</evidence>
<dbReference type="InterPro" id="IPR035901">
    <property type="entry name" value="GIY-YIG_endonuc_sf"/>
</dbReference>
<dbReference type="Pfam" id="PF01541">
    <property type="entry name" value="GIY-YIG"/>
    <property type="match status" value="1"/>
</dbReference>
<evidence type="ECO:0000259" key="2">
    <source>
        <dbReference type="PROSITE" id="PS50164"/>
    </source>
</evidence>
<evidence type="ECO:0000313" key="4">
    <source>
        <dbReference type="Proteomes" id="UP000033632"/>
    </source>
</evidence>
<reference evidence="3 4" key="1">
    <citation type="submission" date="2015-03" db="EMBL/GenBank/DDBJ databases">
        <authorList>
            <person name="Hassan Y.I."/>
            <person name="Lepp D."/>
            <person name="Li X.-Z."/>
            <person name="Zhou T."/>
        </authorList>
    </citation>
    <scope>NUCLEOTIDE SEQUENCE [LARGE SCALE GENOMIC DNA]</scope>
    <source>
        <strain evidence="3 4">BD-c194</strain>
    </source>
</reference>
<name>A0A0F5FDH0_9HYPH</name>
<dbReference type="OrthoDB" id="287318at2"/>
<proteinExistence type="inferred from homology"/>
<dbReference type="EMBL" id="JZEX01000199">
    <property type="protein sequence ID" value="KKB06838.1"/>
    <property type="molecule type" value="Genomic_DNA"/>
</dbReference>
<dbReference type="PROSITE" id="PS50164">
    <property type="entry name" value="GIY_YIG"/>
    <property type="match status" value="1"/>
</dbReference>
<dbReference type="InterPro" id="IPR050190">
    <property type="entry name" value="UPF0213_domain"/>
</dbReference>
<comment type="similarity">
    <text evidence="1">Belongs to the UPF0213 family.</text>
</comment>
<dbReference type="Gene3D" id="3.40.1440.10">
    <property type="entry name" value="GIY-YIG endonuclease"/>
    <property type="match status" value="1"/>
</dbReference>
<dbReference type="PANTHER" id="PTHR34477:SF5">
    <property type="entry name" value="BSL5627 PROTEIN"/>
    <property type="match status" value="1"/>
</dbReference>
<sequence>MGTFDNYFVYILASRKYGAIYIGVTRDLVRRVYTHREKIVPGFTGKYNIRQLVHFEQYAAPQDAIAREKQLKKWHRAWKIELIEQSNPEWRDLWEDIAHP</sequence>
<keyword evidence="4" id="KW-1185">Reference proteome</keyword>
<dbReference type="CDD" id="cd10448">
    <property type="entry name" value="GIY-YIG_unchar_3"/>
    <property type="match status" value="1"/>
</dbReference>
<evidence type="ECO:0000313" key="3">
    <source>
        <dbReference type="EMBL" id="KKB06838.1"/>
    </source>
</evidence>
<dbReference type="STRING" id="443610.VE25_21210"/>
<dbReference type="InterPro" id="IPR000305">
    <property type="entry name" value="GIY-YIG_endonuc"/>
</dbReference>
<protein>
    <submittedName>
        <fullName evidence="3">GIY-YIG nuclease</fullName>
    </submittedName>
</protein>
<dbReference type="SMART" id="SM00465">
    <property type="entry name" value="GIYc"/>
    <property type="match status" value="1"/>
</dbReference>
<feature type="domain" description="GIY-YIG" evidence="2">
    <location>
        <begin position="5"/>
        <end position="81"/>
    </location>
</feature>
<dbReference type="Proteomes" id="UP000033632">
    <property type="component" value="Unassembled WGS sequence"/>
</dbReference>
<dbReference type="PATRIC" id="fig|443610.3.peg.2574"/>
<comment type="caution">
    <text evidence="3">The sequence shown here is derived from an EMBL/GenBank/DDBJ whole genome shotgun (WGS) entry which is preliminary data.</text>
</comment>
<dbReference type="AlphaFoldDB" id="A0A0F5FDH0"/>
<dbReference type="SUPFAM" id="SSF82771">
    <property type="entry name" value="GIY-YIG endonuclease"/>
    <property type="match status" value="1"/>
</dbReference>